<comment type="caution">
    <text evidence="5">Lacks conserved residue(s) required for the propagation of feature annotation.</text>
</comment>
<dbReference type="Pfam" id="PF01421">
    <property type="entry name" value="Reprolysin"/>
    <property type="match status" value="1"/>
</dbReference>
<dbReference type="EMBL" id="GEGO01005887">
    <property type="protein sequence ID" value="JAR89517.1"/>
    <property type="molecule type" value="Transcribed_RNA"/>
</dbReference>
<evidence type="ECO:0000256" key="5">
    <source>
        <dbReference type="PROSITE-ProRule" id="PRU00276"/>
    </source>
</evidence>
<feature type="non-terminal residue" evidence="8">
    <location>
        <position position="1"/>
    </location>
</feature>
<protein>
    <submittedName>
        <fullName evidence="8">Putative secreted metalloprotease</fullName>
    </submittedName>
</protein>
<keyword evidence="4 8" id="KW-0482">Metalloprotease</keyword>
<evidence type="ECO:0000256" key="4">
    <source>
        <dbReference type="ARBA" id="ARBA00023049"/>
    </source>
</evidence>
<proteinExistence type="predicted"/>
<feature type="signal peptide" evidence="6">
    <location>
        <begin position="1"/>
        <end position="28"/>
    </location>
</feature>
<keyword evidence="3" id="KW-0862">Zinc</keyword>
<dbReference type="PANTHER" id="PTHR11905:SF159">
    <property type="entry name" value="ADAM METALLOPROTEASE"/>
    <property type="match status" value="1"/>
</dbReference>
<keyword evidence="6" id="KW-0732">Signal</keyword>
<dbReference type="GO" id="GO:0006509">
    <property type="term" value="P:membrane protein ectodomain proteolysis"/>
    <property type="evidence" value="ECO:0007669"/>
    <property type="project" value="TreeGrafter"/>
</dbReference>
<keyword evidence="2" id="KW-0378">Hydrolase</keyword>
<feature type="domain" description="Peptidase M12B" evidence="7">
    <location>
        <begin position="52"/>
        <end position="254"/>
    </location>
</feature>
<feature type="chain" id="PRO_5007542161" evidence="6">
    <location>
        <begin position="29"/>
        <end position="374"/>
    </location>
</feature>
<dbReference type="Gene3D" id="3.40.390.10">
    <property type="entry name" value="Collagenase (Catalytic Domain)"/>
    <property type="match status" value="1"/>
</dbReference>
<dbReference type="SUPFAM" id="SSF55486">
    <property type="entry name" value="Metalloproteases ('zincins'), catalytic domain"/>
    <property type="match status" value="1"/>
</dbReference>
<name>A0A147BFE7_IXORI</name>
<evidence type="ECO:0000259" key="7">
    <source>
        <dbReference type="PROSITE" id="PS50215"/>
    </source>
</evidence>
<dbReference type="InterPro" id="IPR001590">
    <property type="entry name" value="Peptidase_M12B"/>
</dbReference>
<evidence type="ECO:0000313" key="8">
    <source>
        <dbReference type="EMBL" id="JAR89517.1"/>
    </source>
</evidence>
<evidence type="ECO:0000256" key="3">
    <source>
        <dbReference type="ARBA" id="ARBA00022833"/>
    </source>
</evidence>
<sequence length="374" mass="41737">LALLLRAMKVESRILILASTILVGVCDSDNTSSDEFSDDSYWTKVCEKARRHHMGITIVTDTAFQNAQAATGYDQHLYLQTFVDTVNLYFAELRCSNVKLVLIGVVNLTAGDESIFEIFKNTRRSSGDSLDAHLTLGMFREWANNQSFFNNSDVAYLLTGHQVFDFLLAYRLEMKAASYAYGVCSRRRVALSSDDGKTFSGVPAAVQQIANLLGVEWDDKMNKQGCTPKDGHVMSRNGERTQYPTFSKCSKESWDDRTLMSIGGSPCYKLNMSSPTSERRTPYTFFNCKEPCKNITRESENNVLNVPSEVRVNSKTQDICKINCCPDYNQLHGIKKGAPDGMPCGPLQVCLQQVCIKLPEQRSEVSKVPTGGDK</sequence>
<organism evidence="8">
    <name type="scientific">Ixodes ricinus</name>
    <name type="common">Common tick</name>
    <name type="synonym">Acarus ricinus</name>
    <dbReference type="NCBI Taxonomy" id="34613"/>
    <lineage>
        <taxon>Eukaryota</taxon>
        <taxon>Metazoa</taxon>
        <taxon>Ecdysozoa</taxon>
        <taxon>Arthropoda</taxon>
        <taxon>Chelicerata</taxon>
        <taxon>Arachnida</taxon>
        <taxon>Acari</taxon>
        <taxon>Parasitiformes</taxon>
        <taxon>Ixodida</taxon>
        <taxon>Ixodoidea</taxon>
        <taxon>Ixodidae</taxon>
        <taxon>Ixodinae</taxon>
        <taxon>Ixodes</taxon>
    </lineage>
</organism>
<evidence type="ECO:0000256" key="1">
    <source>
        <dbReference type="ARBA" id="ARBA00022670"/>
    </source>
</evidence>
<dbReference type="GO" id="GO:0004222">
    <property type="term" value="F:metalloendopeptidase activity"/>
    <property type="evidence" value="ECO:0007669"/>
    <property type="project" value="InterPro"/>
</dbReference>
<dbReference type="AlphaFoldDB" id="A0A147BFE7"/>
<dbReference type="PANTHER" id="PTHR11905">
    <property type="entry name" value="ADAM A DISINTEGRIN AND METALLOPROTEASE DOMAIN"/>
    <property type="match status" value="1"/>
</dbReference>
<evidence type="ECO:0000256" key="2">
    <source>
        <dbReference type="ARBA" id="ARBA00022801"/>
    </source>
</evidence>
<dbReference type="PROSITE" id="PS50215">
    <property type="entry name" value="ADAM_MEPRO"/>
    <property type="match status" value="1"/>
</dbReference>
<reference evidence="8" key="1">
    <citation type="journal article" date="2018" name="PLoS Negl. Trop. Dis.">
        <title>Sialome diversity of ticks revealed by RNAseq of single tick salivary glands.</title>
        <authorList>
            <person name="Perner J."/>
            <person name="Kropackova S."/>
            <person name="Kopacek P."/>
            <person name="Ribeiro J.M."/>
        </authorList>
    </citation>
    <scope>NUCLEOTIDE SEQUENCE</scope>
    <source>
        <strain evidence="8">Siblings of single egg batch collected in Ceske Budejovice</strain>
        <tissue evidence="8">Salivary glands</tissue>
    </source>
</reference>
<evidence type="ECO:0000256" key="6">
    <source>
        <dbReference type="SAM" id="SignalP"/>
    </source>
</evidence>
<keyword evidence="1 8" id="KW-0645">Protease</keyword>
<dbReference type="InterPro" id="IPR024079">
    <property type="entry name" value="MetalloPept_cat_dom_sf"/>
</dbReference>
<accession>A0A147BFE7</accession>